<dbReference type="EMBL" id="JAWIIJ010000005">
    <property type="protein sequence ID" value="MDV2078731.1"/>
    <property type="molecule type" value="Genomic_DNA"/>
</dbReference>
<dbReference type="Gene3D" id="3.20.20.60">
    <property type="entry name" value="Phosphoenolpyruvate-binding domains"/>
    <property type="match status" value="1"/>
</dbReference>
<dbReference type="EC" id="2.1.2.11" evidence="6"/>
<comment type="catalytic activity">
    <reaction evidence="6">
        <text>(6R)-5,10-methylene-5,6,7,8-tetrahydrofolate + 3-methyl-2-oxobutanoate + H2O = 2-dehydropantoate + (6S)-5,6,7,8-tetrahydrofolate</text>
        <dbReference type="Rhea" id="RHEA:11824"/>
        <dbReference type="ChEBI" id="CHEBI:11561"/>
        <dbReference type="ChEBI" id="CHEBI:11851"/>
        <dbReference type="ChEBI" id="CHEBI:15377"/>
        <dbReference type="ChEBI" id="CHEBI:15636"/>
        <dbReference type="ChEBI" id="CHEBI:57453"/>
        <dbReference type="EC" id="2.1.2.11"/>
    </reaction>
</comment>
<gene>
    <name evidence="6 7" type="primary">panB</name>
    <name evidence="7" type="ORF">RYS15_08540</name>
</gene>
<evidence type="ECO:0000256" key="2">
    <source>
        <dbReference type="ARBA" id="ARBA00011424"/>
    </source>
</evidence>
<dbReference type="Proteomes" id="UP001269819">
    <property type="component" value="Unassembled WGS sequence"/>
</dbReference>
<feature type="binding site" evidence="6">
    <location>
        <position position="113"/>
    </location>
    <ligand>
        <name>3-methyl-2-oxobutanoate</name>
        <dbReference type="ChEBI" id="CHEBI:11851"/>
    </ligand>
</feature>
<comment type="similarity">
    <text evidence="1 6">Belongs to the PanB family.</text>
</comment>
<protein>
    <recommendedName>
        <fullName evidence="6">3-methyl-2-oxobutanoate hydroxymethyltransferase</fullName>
        <ecNumber evidence="6">2.1.2.11</ecNumber>
    </recommendedName>
    <alternativeName>
        <fullName evidence="6">Ketopantoate hydroxymethyltransferase</fullName>
        <shortName evidence="6">KPHMT</shortName>
    </alternativeName>
</protein>
<comment type="subunit">
    <text evidence="2 6">Homodecamer; pentamer of dimers.</text>
</comment>
<comment type="cofactor">
    <cofactor evidence="6">
        <name>Mg(2+)</name>
        <dbReference type="ChEBI" id="CHEBI:18420"/>
    </cofactor>
    <text evidence="6">Binds 1 Mg(2+) ion per subunit.</text>
</comment>
<feature type="binding site" evidence="6">
    <location>
        <position position="85"/>
    </location>
    <ligand>
        <name>Mg(2+)</name>
        <dbReference type="ChEBI" id="CHEBI:18420"/>
    </ligand>
</feature>
<evidence type="ECO:0000256" key="1">
    <source>
        <dbReference type="ARBA" id="ARBA00008676"/>
    </source>
</evidence>
<sequence>MPMAVTINTLREYKQKGEAFAALTSYDATFAHAVSSAGVDVILIGDSLGMVLQGHDSTLPVTMEQMVYHTRAVAKGNQGALVVADMPFMSYGTTEQALNNAAELMRAGAQMVKLEGTDWMTDTISALSQRGVPVCAHLGLTPQFVNKFGGYKVQGRDEHHAEQMIEHACLLERAGADVIVLECVPAPLAARITQAVKAPVIGIGAGADTDGQVLVVHDMLGLTPGRPPRFVKNFLAESDSVQDAIKAYVDAVRRRQFPAEEHSFQA</sequence>
<keyword evidence="6" id="KW-0963">Cytoplasm</keyword>
<evidence type="ECO:0000313" key="7">
    <source>
        <dbReference type="EMBL" id="MDV2078731.1"/>
    </source>
</evidence>
<keyword evidence="5 6" id="KW-0479">Metal-binding</keyword>
<dbReference type="CDD" id="cd06557">
    <property type="entry name" value="KPHMT-like"/>
    <property type="match status" value="1"/>
</dbReference>
<dbReference type="SUPFAM" id="SSF51621">
    <property type="entry name" value="Phosphoenolpyruvate/pyruvate domain"/>
    <property type="match status" value="1"/>
</dbReference>
<keyword evidence="4 6" id="KW-0808">Transferase</keyword>
<dbReference type="NCBIfam" id="TIGR00222">
    <property type="entry name" value="panB"/>
    <property type="match status" value="1"/>
</dbReference>
<feature type="binding site" evidence="6">
    <location>
        <position position="115"/>
    </location>
    <ligand>
        <name>Mg(2+)</name>
        <dbReference type="ChEBI" id="CHEBI:18420"/>
    </ligand>
</feature>
<evidence type="ECO:0000256" key="3">
    <source>
        <dbReference type="ARBA" id="ARBA00022655"/>
    </source>
</evidence>
<evidence type="ECO:0000256" key="6">
    <source>
        <dbReference type="HAMAP-Rule" id="MF_00156"/>
    </source>
</evidence>
<organism evidence="7 8">
    <name type="scientific">Marinobacter xestospongiae</name>
    <dbReference type="NCBI Taxonomy" id="994319"/>
    <lineage>
        <taxon>Bacteria</taxon>
        <taxon>Pseudomonadati</taxon>
        <taxon>Pseudomonadota</taxon>
        <taxon>Gammaproteobacteria</taxon>
        <taxon>Pseudomonadales</taxon>
        <taxon>Marinobacteraceae</taxon>
        <taxon>Marinobacter</taxon>
    </lineage>
</organism>
<name>A0ABU3VWT8_9GAMM</name>
<evidence type="ECO:0000256" key="4">
    <source>
        <dbReference type="ARBA" id="ARBA00022679"/>
    </source>
</evidence>
<comment type="subcellular location">
    <subcellularLocation>
        <location evidence="6">Cytoplasm</location>
    </subcellularLocation>
</comment>
<dbReference type="NCBIfam" id="NF001452">
    <property type="entry name" value="PRK00311.1"/>
    <property type="match status" value="1"/>
</dbReference>
<dbReference type="PANTHER" id="PTHR20881:SF0">
    <property type="entry name" value="3-METHYL-2-OXOBUTANOATE HYDROXYMETHYLTRANSFERASE"/>
    <property type="match status" value="1"/>
</dbReference>
<feature type="binding site" evidence="6">
    <location>
        <position position="46"/>
    </location>
    <ligand>
        <name>Mg(2+)</name>
        <dbReference type="ChEBI" id="CHEBI:18420"/>
    </ligand>
</feature>
<keyword evidence="3 6" id="KW-0566">Pantothenate biosynthesis</keyword>
<reference evidence="7 8" key="1">
    <citation type="submission" date="2023-10" db="EMBL/GenBank/DDBJ databases">
        <title>Characteristics and mechanism of a salt-tolerant marine origin heterotrophic nitrifying- aerobic denitrifying bacteria Marinobacter xestospongiae HN1.</title>
        <authorList>
            <person name="Qi R."/>
        </authorList>
    </citation>
    <scope>NUCLEOTIDE SEQUENCE [LARGE SCALE GENOMIC DNA]</scope>
    <source>
        <strain evidence="7 8">HN1</strain>
    </source>
</reference>
<dbReference type="PANTHER" id="PTHR20881">
    <property type="entry name" value="3-METHYL-2-OXOBUTANOATE HYDROXYMETHYLTRANSFERASE"/>
    <property type="match status" value="1"/>
</dbReference>
<evidence type="ECO:0000313" key="8">
    <source>
        <dbReference type="Proteomes" id="UP001269819"/>
    </source>
</evidence>
<evidence type="ECO:0000256" key="5">
    <source>
        <dbReference type="ARBA" id="ARBA00022723"/>
    </source>
</evidence>
<feature type="binding site" evidence="6">
    <location>
        <position position="85"/>
    </location>
    <ligand>
        <name>3-methyl-2-oxobutanoate</name>
        <dbReference type="ChEBI" id="CHEBI:11851"/>
    </ligand>
</feature>
<feature type="active site" description="Proton acceptor" evidence="6">
    <location>
        <position position="182"/>
    </location>
</feature>
<comment type="pathway">
    <text evidence="6">Cofactor biosynthesis; (R)-pantothenate biosynthesis; (R)-pantoate from 3-methyl-2-oxobutanoate: step 1/2.</text>
</comment>
<dbReference type="InterPro" id="IPR040442">
    <property type="entry name" value="Pyrv_kinase-like_dom_sf"/>
</dbReference>
<accession>A0ABU3VWT8</accession>
<feature type="binding site" evidence="6">
    <location>
        <begin position="46"/>
        <end position="47"/>
    </location>
    <ligand>
        <name>3-methyl-2-oxobutanoate</name>
        <dbReference type="ChEBI" id="CHEBI:11851"/>
    </ligand>
</feature>
<keyword evidence="8" id="KW-1185">Reference proteome</keyword>
<dbReference type="PIRSF" id="PIRSF000388">
    <property type="entry name" value="Pantoate_hydroxy_MeTrfase"/>
    <property type="match status" value="1"/>
</dbReference>
<dbReference type="HAMAP" id="MF_00156">
    <property type="entry name" value="PanB"/>
    <property type="match status" value="1"/>
</dbReference>
<comment type="caution">
    <text evidence="7">The sequence shown here is derived from an EMBL/GenBank/DDBJ whole genome shotgun (WGS) entry which is preliminary data.</text>
</comment>
<keyword evidence="6" id="KW-0460">Magnesium</keyword>
<dbReference type="InterPro" id="IPR003700">
    <property type="entry name" value="Pantoate_hydroxy_MeTrfase"/>
</dbReference>
<proteinExistence type="inferred from homology"/>
<dbReference type="InterPro" id="IPR015813">
    <property type="entry name" value="Pyrv/PenolPyrv_kinase-like_dom"/>
</dbReference>
<dbReference type="Pfam" id="PF02548">
    <property type="entry name" value="Pantoate_transf"/>
    <property type="match status" value="1"/>
</dbReference>
<comment type="function">
    <text evidence="6">Catalyzes the reversible reaction in which hydroxymethyl group from 5,10-methylenetetrahydrofolate is transferred onto alpha-ketoisovalerate to form ketopantoate.</text>
</comment>
<dbReference type="GO" id="GO:0003864">
    <property type="term" value="F:3-methyl-2-oxobutanoate hydroxymethyltransferase activity"/>
    <property type="evidence" value="ECO:0007669"/>
    <property type="project" value="UniProtKB-EC"/>
</dbReference>